<feature type="region of interest" description="Uridylyl-removing" evidence="8">
    <location>
        <begin position="347"/>
        <end position="705"/>
    </location>
</feature>
<accession>A0A1I4ZFL5</accession>
<evidence type="ECO:0000313" key="12">
    <source>
        <dbReference type="Proteomes" id="UP000198575"/>
    </source>
</evidence>
<evidence type="ECO:0000256" key="2">
    <source>
        <dbReference type="ARBA" id="ARBA00022695"/>
    </source>
</evidence>
<name>A0A1I4ZFL5_9GAMM</name>
<keyword evidence="3" id="KW-0677">Repeat</keyword>
<keyword evidence="12" id="KW-1185">Reference proteome</keyword>
<dbReference type="CDD" id="cd00077">
    <property type="entry name" value="HDc"/>
    <property type="match status" value="1"/>
</dbReference>
<dbReference type="GO" id="GO:0008773">
    <property type="term" value="F:[protein-PII] uridylyltransferase activity"/>
    <property type="evidence" value="ECO:0007669"/>
    <property type="project" value="UniProtKB-UniRule"/>
</dbReference>
<dbReference type="GO" id="GO:0008893">
    <property type="term" value="F:guanosine-3',5'-bis(diphosphate) 3'-diphosphatase activity"/>
    <property type="evidence" value="ECO:0007669"/>
    <property type="project" value="UniProtKB-EC"/>
</dbReference>
<comment type="cofactor">
    <cofactor evidence="8">
        <name>Mg(2+)</name>
        <dbReference type="ChEBI" id="CHEBI:18420"/>
    </cofactor>
</comment>
<sequence>MKPSAESAARIPVLPRLARPANRVGVVGPAKLALRQYLADYERDLGGAFREHADAEQIVAARAAAVDRVLDYAWHSWLGEADDAALIAVGGYGRAELFPYSDVDLLILTVESPEPRVMRAIEAFCAGLWDLGIKPGMAVRDLDCCRELAGQDVSVYTNLIEARFLVGSRELAERLLARLPDESLWTPARFLEAKRAEQTARHQRFGDTAYNLEPQLKEGPGGLRDLQLIGWLGREIAGSGEPAQMVEAGLLDATEAEALGSARTTLFRIRHALHLLARRAEERLLFDYQRELARLLGYRDEHADNLGVEQCMQDYYRAARRIAGTNEELIARCSEMLATSAADVRDLGDGFRRIGDRLDVDASHRLQEEPQTLIALYALIATEPGIRGLRANALRQVRLAMANPAFDLDRPEVFAALRELLERGAAAVEALAAMARHGVLARLIPGFARVTGRMQYDLFHVYTVDEHTMRVLRFMARFASEDGARDFPLAHTVYQRIPQPALLLLAGLFHDIAKGRGGDHSVLGEEDARVFCARLGLRPAAVDRVAWLVRQHLLMSVTAQRQDITDPAVVHRFAEQVDDWERLDYLYLLTVADINGTSPKLWNTWRDRLLSDLYAATRYVLREESGELPKAGERVAETRARATSMLEPKGLDPSVIARIWADFPEESFLRYRPEQIAWQTAAIATHDAASGALVRVNPLGVRGTSEVFVYSPDRDGLFATITAVLDRAQLNVVEARVISAHSDMVLDTFYVLDASGKPLPEGERVEAIELALRSALGMRVLNEQPVRRALPRTLRHFHIVPRIVFSVVAGRTRLGLVCTDRPGLLASVAQTFRSLGVRVHDARIATFGERVEDFFRISDENDRLLDEAGQEALRAALLEQLDLSQPERQKVMHANP</sequence>
<proteinExistence type="inferred from homology"/>
<dbReference type="Pfam" id="PF01842">
    <property type="entry name" value="ACT"/>
    <property type="match status" value="1"/>
</dbReference>
<dbReference type="CDD" id="cd04900">
    <property type="entry name" value="ACT_UUR-like_1"/>
    <property type="match status" value="1"/>
</dbReference>
<feature type="domain" description="ACT" evidence="9">
    <location>
        <begin position="706"/>
        <end position="788"/>
    </location>
</feature>
<evidence type="ECO:0000259" key="9">
    <source>
        <dbReference type="PROSITE" id="PS51671"/>
    </source>
</evidence>
<dbReference type="SUPFAM" id="SSF81301">
    <property type="entry name" value="Nucleotidyltransferase"/>
    <property type="match status" value="1"/>
</dbReference>
<keyword evidence="5 8" id="KW-0460">Magnesium</keyword>
<evidence type="ECO:0000259" key="10">
    <source>
        <dbReference type="PROSITE" id="PS51831"/>
    </source>
</evidence>
<dbReference type="PROSITE" id="PS51831">
    <property type="entry name" value="HD"/>
    <property type="match status" value="1"/>
</dbReference>
<dbReference type="Gene3D" id="1.10.3090.10">
    <property type="entry name" value="cca-adding enzyme, domain 2"/>
    <property type="match status" value="1"/>
</dbReference>
<dbReference type="PANTHER" id="PTHR47320">
    <property type="entry name" value="BIFUNCTIONAL URIDYLYLTRANSFERASE/URIDYLYL-REMOVING ENZYME"/>
    <property type="match status" value="1"/>
</dbReference>
<keyword evidence="1 8" id="KW-0808">Transferase</keyword>
<dbReference type="InterPro" id="IPR043519">
    <property type="entry name" value="NT_sf"/>
</dbReference>
<dbReference type="InterPro" id="IPR013546">
    <property type="entry name" value="PII_UdlTrfase/GS_AdlTrfase"/>
</dbReference>
<dbReference type="Proteomes" id="UP000198575">
    <property type="component" value="Unassembled WGS sequence"/>
</dbReference>
<evidence type="ECO:0000313" key="11">
    <source>
        <dbReference type="EMBL" id="SFN48843.1"/>
    </source>
</evidence>
<dbReference type="CDD" id="cd04899">
    <property type="entry name" value="ACT_ACR-UUR-like_2"/>
    <property type="match status" value="1"/>
</dbReference>
<dbReference type="HAMAP" id="MF_00277">
    <property type="entry name" value="PII_uridylyl_transf"/>
    <property type="match status" value="1"/>
</dbReference>
<dbReference type="SMART" id="SM00471">
    <property type="entry name" value="HDc"/>
    <property type="match status" value="1"/>
</dbReference>
<protein>
    <recommendedName>
        <fullName evidence="8">Bifunctional uridylyltransferase/uridylyl-removing enzyme</fullName>
        <shortName evidence="8">UTase/UR</shortName>
    </recommendedName>
    <alternativeName>
        <fullName evidence="8">Bifunctional [protein-PII] modification enzyme</fullName>
    </alternativeName>
    <alternativeName>
        <fullName evidence="8">Bifunctional nitrogen sensor protein</fullName>
    </alternativeName>
    <domain>
        <recommendedName>
            <fullName evidence="8">[Protein-PII] uridylyltransferase</fullName>
            <shortName evidence="8">PII uridylyltransferase</shortName>
            <shortName evidence="8">UTase</shortName>
            <ecNumber evidence="8">2.7.7.59</ecNumber>
        </recommendedName>
    </domain>
    <domain>
        <recommendedName>
            <fullName evidence="8">[Protein-PII]-UMP uridylyl-removing enzyme</fullName>
            <shortName evidence="8">UR</shortName>
            <ecNumber evidence="8">3.1.4.-</ecNumber>
        </recommendedName>
    </domain>
</protein>
<dbReference type="NCBIfam" id="TIGR01693">
    <property type="entry name" value="UTase_glnD"/>
    <property type="match status" value="1"/>
</dbReference>
<evidence type="ECO:0000256" key="1">
    <source>
        <dbReference type="ARBA" id="ARBA00022679"/>
    </source>
</evidence>
<dbReference type="InterPro" id="IPR006674">
    <property type="entry name" value="HD_domain"/>
</dbReference>
<dbReference type="InterPro" id="IPR045865">
    <property type="entry name" value="ACT-like_dom_sf"/>
</dbReference>
<evidence type="ECO:0000256" key="5">
    <source>
        <dbReference type="ARBA" id="ARBA00022842"/>
    </source>
</evidence>
<dbReference type="SUPFAM" id="SSF81593">
    <property type="entry name" value="Nucleotidyltransferase substrate binding subunit/domain"/>
    <property type="match status" value="1"/>
</dbReference>
<reference evidence="11 12" key="1">
    <citation type="submission" date="2016-10" db="EMBL/GenBank/DDBJ databases">
        <authorList>
            <person name="de Groot N.N."/>
        </authorList>
    </citation>
    <scope>NUCLEOTIDE SEQUENCE [LARGE SCALE GENOMIC DNA]</scope>
    <source>
        <strain evidence="11 12">CGMCC 1.7659</strain>
    </source>
</reference>
<dbReference type="PANTHER" id="PTHR47320:SF1">
    <property type="entry name" value="BIFUNCTIONAL URIDYLYLTRANSFERASE_URIDYLYL-REMOVING ENZYME"/>
    <property type="match status" value="1"/>
</dbReference>
<feature type="region of interest" description="Uridylyltransferase" evidence="8">
    <location>
        <begin position="1"/>
        <end position="346"/>
    </location>
</feature>
<comment type="activity regulation">
    <text evidence="8">Uridylyltransferase (UTase) activity is inhibited by glutamine, while glutamine activates uridylyl-removing (UR) activity.</text>
</comment>
<dbReference type="PROSITE" id="PS51671">
    <property type="entry name" value="ACT"/>
    <property type="match status" value="2"/>
</dbReference>
<dbReference type="EMBL" id="FOVF01000025">
    <property type="protein sequence ID" value="SFN48843.1"/>
    <property type="molecule type" value="Genomic_DNA"/>
</dbReference>
<dbReference type="PIRSF" id="PIRSF006288">
    <property type="entry name" value="PII_uridyltransf"/>
    <property type="match status" value="1"/>
</dbReference>
<keyword evidence="2 8" id="KW-0548">Nucleotidyltransferase</keyword>
<comment type="similarity">
    <text evidence="8">Belongs to the GlnD family.</text>
</comment>
<evidence type="ECO:0000256" key="8">
    <source>
        <dbReference type="HAMAP-Rule" id="MF_00277"/>
    </source>
</evidence>
<dbReference type="Gene3D" id="3.30.70.260">
    <property type="match status" value="1"/>
</dbReference>
<comment type="catalytic activity">
    <reaction evidence="8">
        <text>[protein-PII]-L-tyrosine + UTP = [protein-PII]-uridylyl-L-tyrosine + diphosphate</text>
        <dbReference type="Rhea" id="RHEA:13673"/>
        <dbReference type="Rhea" id="RHEA-COMP:12147"/>
        <dbReference type="Rhea" id="RHEA-COMP:12148"/>
        <dbReference type="ChEBI" id="CHEBI:33019"/>
        <dbReference type="ChEBI" id="CHEBI:46398"/>
        <dbReference type="ChEBI" id="CHEBI:46858"/>
        <dbReference type="ChEBI" id="CHEBI:90602"/>
        <dbReference type="EC" id="2.7.7.59"/>
    </reaction>
</comment>
<dbReference type="EC" id="2.7.7.59" evidence="8"/>
<dbReference type="GO" id="GO:0008081">
    <property type="term" value="F:phosphoric diester hydrolase activity"/>
    <property type="evidence" value="ECO:0007669"/>
    <property type="project" value="UniProtKB-UniRule"/>
</dbReference>
<dbReference type="STRING" id="578942.SAMN05216289_12533"/>
<dbReference type="SUPFAM" id="SSF109604">
    <property type="entry name" value="HD-domain/PDEase-like"/>
    <property type="match status" value="1"/>
</dbReference>
<feature type="domain" description="ACT" evidence="9">
    <location>
        <begin position="813"/>
        <end position="891"/>
    </location>
</feature>
<feature type="domain" description="HD" evidence="10">
    <location>
        <begin position="464"/>
        <end position="586"/>
    </location>
</feature>
<evidence type="ECO:0000256" key="3">
    <source>
        <dbReference type="ARBA" id="ARBA00022737"/>
    </source>
</evidence>
<dbReference type="SUPFAM" id="SSF55021">
    <property type="entry name" value="ACT-like"/>
    <property type="match status" value="2"/>
</dbReference>
<dbReference type="EC" id="3.1.4.-" evidence="8"/>
<keyword evidence="6 8" id="KW-0511">Multifunctional enzyme</keyword>
<gene>
    <name evidence="8" type="primary">glnD</name>
    <name evidence="11" type="ORF">SAMN05216289_12533</name>
</gene>
<dbReference type="AlphaFoldDB" id="A0A1I4ZFL5"/>
<dbReference type="InterPro" id="IPR002912">
    <property type="entry name" value="ACT_dom"/>
</dbReference>
<dbReference type="InterPro" id="IPR010043">
    <property type="entry name" value="UTase/UR"/>
</dbReference>
<comment type="catalytic activity">
    <reaction evidence="7">
        <text>guanosine 3',5'-bis(diphosphate) + H2O = GDP + diphosphate + H(+)</text>
        <dbReference type="Rhea" id="RHEA:14253"/>
        <dbReference type="ChEBI" id="CHEBI:15377"/>
        <dbReference type="ChEBI" id="CHEBI:15378"/>
        <dbReference type="ChEBI" id="CHEBI:33019"/>
        <dbReference type="ChEBI" id="CHEBI:58189"/>
        <dbReference type="ChEBI" id="CHEBI:77828"/>
        <dbReference type="EC" id="3.1.7.2"/>
    </reaction>
</comment>
<comment type="catalytic activity">
    <reaction evidence="8">
        <text>[protein-PII]-uridylyl-L-tyrosine + H2O = [protein-PII]-L-tyrosine + UMP + H(+)</text>
        <dbReference type="Rhea" id="RHEA:48600"/>
        <dbReference type="Rhea" id="RHEA-COMP:12147"/>
        <dbReference type="Rhea" id="RHEA-COMP:12148"/>
        <dbReference type="ChEBI" id="CHEBI:15377"/>
        <dbReference type="ChEBI" id="CHEBI:15378"/>
        <dbReference type="ChEBI" id="CHEBI:46858"/>
        <dbReference type="ChEBI" id="CHEBI:57865"/>
        <dbReference type="ChEBI" id="CHEBI:90602"/>
    </reaction>
</comment>
<dbReference type="Pfam" id="PF08335">
    <property type="entry name" value="GlnD_UR_UTase"/>
    <property type="match status" value="1"/>
</dbReference>
<evidence type="ECO:0000256" key="7">
    <source>
        <dbReference type="ARBA" id="ARBA00047968"/>
    </source>
</evidence>
<comment type="function">
    <text evidence="8">Modifies, by uridylylation and deuridylylation, the PII regulatory proteins (GlnB and homologs), in response to the nitrogen status of the cell that GlnD senses through the glutamine level. Under low glutamine levels, catalyzes the conversion of the PII proteins and UTP to PII-UMP and PPi, while under higher glutamine levels, GlnD hydrolyzes PII-UMP to PII and UMP (deuridylylation). Thus, controls uridylylation state and activity of the PII proteins, and plays an important role in the regulation of nitrogen metabolism.</text>
</comment>
<evidence type="ECO:0000256" key="4">
    <source>
        <dbReference type="ARBA" id="ARBA00022801"/>
    </source>
</evidence>
<keyword evidence="4 8" id="KW-0378">Hydrolase</keyword>
<dbReference type="GO" id="GO:0006808">
    <property type="term" value="P:regulation of nitrogen utilization"/>
    <property type="evidence" value="ECO:0007669"/>
    <property type="project" value="UniProtKB-UniRule"/>
</dbReference>
<dbReference type="Pfam" id="PF01966">
    <property type="entry name" value="HD"/>
    <property type="match status" value="1"/>
</dbReference>
<comment type="domain">
    <text evidence="8">Has four distinct domains: an N-terminal nucleotidyltransferase (NT) domain responsible for UTase activity, a central HD domain that encodes UR activity, and two C-terminal ACT domains that seem to have a role in glutamine sensing.</text>
</comment>
<evidence type="ECO:0000256" key="6">
    <source>
        <dbReference type="ARBA" id="ARBA00023268"/>
    </source>
</evidence>
<organism evidence="11 12">
    <name type="scientific">Dokdonella immobilis</name>
    <dbReference type="NCBI Taxonomy" id="578942"/>
    <lineage>
        <taxon>Bacteria</taxon>
        <taxon>Pseudomonadati</taxon>
        <taxon>Pseudomonadota</taxon>
        <taxon>Gammaproteobacteria</taxon>
        <taxon>Lysobacterales</taxon>
        <taxon>Rhodanobacteraceae</taxon>
        <taxon>Dokdonella</taxon>
    </lineage>
</organism>
<dbReference type="InterPro" id="IPR003607">
    <property type="entry name" value="HD/PDEase_dom"/>
</dbReference>